<sequence>MSVPDPTPPRKRSRLGLFLPFVLAGLVAIAWTAAWFWARGEAQARMDAGVETLRRAGYQVSWKERSVGGYPFRFNITLTEARVREPSGWGLEAPVLEGQARVSSPTSWVIAAPQGATFVRPVGGPVQVTGKVIRASLTHLSETPPRFSFEGVDLAFQPAAGAQPFGLQAAKRVEFHLRGNDELDEGLVSVRVDEGRARLAGLLGRIAGERPVSIVWNTTLTKISAFQGRDWPDAVRRWTGAGGRMNLREAGVTAGEAVLGASSGSLGVGADGRVTGSLDVTLRQAPRALDAMGETGVIAQEQAAAAAAVAEAREGAGEVARAVIYFQAGQTTLGPVALGPAPKVYELR</sequence>
<keyword evidence="3" id="KW-1185">Reference proteome</keyword>
<dbReference type="Proteomes" id="UP000001868">
    <property type="component" value="Chromosome"/>
</dbReference>
<keyword evidence="1" id="KW-0472">Membrane</keyword>
<dbReference type="eggNOG" id="COG4093">
    <property type="taxonomic scope" value="Bacteria"/>
</dbReference>
<dbReference type="AlphaFoldDB" id="B4RF51"/>
<evidence type="ECO:0000256" key="1">
    <source>
        <dbReference type="SAM" id="Phobius"/>
    </source>
</evidence>
<dbReference type="HOGENOM" id="CLU_064708_0_0_5"/>
<dbReference type="STRING" id="450851.PHZ_c0625"/>
<keyword evidence="1" id="KW-1133">Transmembrane helix</keyword>
<feature type="transmembrane region" description="Helical" evidence="1">
    <location>
        <begin position="15"/>
        <end position="38"/>
    </location>
</feature>
<dbReference type="KEGG" id="pzu:PHZ_c0625"/>
<evidence type="ECO:0000313" key="3">
    <source>
        <dbReference type="Proteomes" id="UP000001868"/>
    </source>
</evidence>
<gene>
    <name evidence="2" type="ordered locus">PHZ_c0625</name>
</gene>
<keyword evidence="1" id="KW-0812">Transmembrane</keyword>
<proteinExistence type="predicted"/>
<evidence type="ECO:0008006" key="4">
    <source>
        <dbReference type="Google" id="ProtNLM"/>
    </source>
</evidence>
<dbReference type="EMBL" id="CP000747">
    <property type="protein sequence ID" value="ACG77039.1"/>
    <property type="molecule type" value="Genomic_DNA"/>
</dbReference>
<evidence type="ECO:0000313" key="2">
    <source>
        <dbReference type="EMBL" id="ACG77039.1"/>
    </source>
</evidence>
<dbReference type="InterPro" id="IPR018666">
    <property type="entry name" value="DUF2125"/>
</dbReference>
<reference evidence="2 3" key="1">
    <citation type="journal article" date="2008" name="BMC Genomics">
        <title>Complete genome of Phenylobacterium zucineum - a novel facultative intracellular bacterium isolated from human erythroleukemia cell line K562.</title>
        <authorList>
            <person name="Luo Y."/>
            <person name="Xu X."/>
            <person name="Ding Z."/>
            <person name="Liu Z."/>
            <person name="Zhang B."/>
            <person name="Yan Z."/>
            <person name="Sun J."/>
            <person name="Hu S."/>
            <person name="Hu X."/>
        </authorList>
    </citation>
    <scope>NUCLEOTIDE SEQUENCE [LARGE SCALE GENOMIC DNA]</scope>
    <source>
        <strain evidence="2 3">HLK1</strain>
    </source>
</reference>
<dbReference type="Pfam" id="PF09898">
    <property type="entry name" value="DUF2125"/>
    <property type="match status" value="1"/>
</dbReference>
<protein>
    <recommendedName>
        <fullName evidence="4">DUF2125 domain-containing protein</fullName>
    </recommendedName>
</protein>
<dbReference type="OrthoDB" id="7169664at2"/>
<accession>B4RF51</accession>
<name>B4RF51_PHEZH</name>
<organism evidence="2 3">
    <name type="scientific">Phenylobacterium zucineum (strain HLK1)</name>
    <dbReference type="NCBI Taxonomy" id="450851"/>
    <lineage>
        <taxon>Bacteria</taxon>
        <taxon>Pseudomonadati</taxon>
        <taxon>Pseudomonadota</taxon>
        <taxon>Alphaproteobacteria</taxon>
        <taxon>Caulobacterales</taxon>
        <taxon>Caulobacteraceae</taxon>
        <taxon>Phenylobacterium</taxon>
    </lineage>
</organism>